<gene>
    <name evidence="1" type="ORF">SGLAU_24270</name>
</gene>
<evidence type="ECO:0000313" key="1">
    <source>
        <dbReference type="EMBL" id="AIS00796.1"/>
    </source>
</evidence>
<dbReference type="OrthoDB" id="1524368at2"/>
<proteinExistence type="predicted"/>
<dbReference type="KEGG" id="sgu:SGLAU_24270"/>
<protein>
    <recommendedName>
        <fullName evidence="3">Cyclase/dehydrase</fullName>
    </recommendedName>
</protein>
<keyword evidence="2" id="KW-1185">Reference proteome</keyword>
<dbReference type="RefSeq" id="WP_043504434.1">
    <property type="nucleotide sequence ID" value="NZ_CP009438.1"/>
</dbReference>
<dbReference type="HOGENOM" id="CLU_132619_2_1_11"/>
<dbReference type="InterPro" id="IPR023393">
    <property type="entry name" value="START-like_dom_sf"/>
</dbReference>
<evidence type="ECO:0000313" key="2">
    <source>
        <dbReference type="Proteomes" id="UP000029482"/>
    </source>
</evidence>
<dbReference type="Proteomes" id="UP000029482">
    <property type="component" value="Chromosome"/>
</dbReference>
<dbReference type="STRING" id="1907.SGLAU_24270"/>
<dbReference type="EMBL" id="CP009438">
    <property type="protein sequence ID" value="AIS00796.1"/>
    <property type="molecule type" value="Genomic_DNA"/>
</dbReference>
<evidence type="ECO:0008006" key="3">
    <source>
        <dbReference type="Google" id="ProtNLM"/>
    </source>
</evidence>
<organism evidence="1 2">
    <name type="scientific">Streptomyces glaucescens</name>
    <dbReference type="NCBI Taxonomy" id="1907"/>
    <lineage>
        <taxon>Bacteria</taxon>
        <taxon>Bacillati</taxon>
        <taxon>Actinomycetota</taxon>
        <taxon>Actinomycetes</taxon>
        <taxon>Kitasatosporales</taxon>
        <taxon>Streptomycetaceae</taxon>
        <taxon>Streptomyces</taxon>
    </lineage>
</organism>
<dbReference type="SUPFAM" id="SSF55961">
    <property type="entry name" value="Bet v1-like"/>
    <property type="match status" value="1"/>
</dbReference>
<reference evidence="2" key="1">
    <citation type="journal article" date="2015" name="J. Biotechnol.">
        <title>Complete genome sequence of the actinobacterium Streptomyces glaucescens GLA.O (DSM 40922) consisting of a linear chromosome and one linear plasmid.</title>
        <authorList>
            <person name="Ortseifen V."/>
            <person name="Winkler A."/>
            <person name="Albersmeier A."/>
            <person name="Wendler S."/>
            <person name="Puhler A."/>
            <person name="Kalinowski J."/>
            <person name="Ruckert C."/>
        </authorList>
    </citation>
    <scope>NUCLEOTIDE SEQUENCE [LARGE SCALE GENOMIC DNA]</scope>
    <source>
        <strain evidence="2">DSM 40922 / GLA O</strain>
    </source>
</reference>
<name>A0A089Z4S9_STRGA</name>
<dbReference type="eggNOG" id="COG3832">
    <property type="taxonomic scope" value="Bacteria"/>
</dbReference>
<accession>A0A089Z4S9</accession>
<dbReference type="Gene3D" id="3.30.530.20">
    <property type="match status" value="1"/>
</dbReference>
<dbReference type="InterPro" id="IPR019587">
    <property type="entry name" value="Polyketide_cyclase/dehydratase"/>
</dbReference>
<sequence length="149" mass="16874">MTAIRRSIVVDRRPEDVCAYVLDASRLPEWQASAVTAERLDTGPPHIGSRTRIVRRVGSREMPTTMEITDYNPPYSWSMRGVDGPVRGLLRGEIEPLDEGRRSRVTLELDFDSHGIGRVLVPLLVRPMARKEMPINERRLKDRLESGAA</sequence>
<dbReference type="Pfam" id="PF10604">
    <property type="entry name" value="Polyketide_cyc2"/>
    <property type="match status" value="1"/>
</dbReference>
<dbReference type="AlphaFoldDB" id="A0A089Z4S9"/>